<feature type="domain" description="DUF7345" evidence="4">
    <location>
        <begin position="52"/>
        <end position="190"/>
    </location>
</feature>
<feature type="compositionally biased region" description="Low complexity" evidence="1">
    <location>
        <begin position="288"/>
        <end position="313"/>
    </location>
</feature>
<feature type="transmembrane region" description="Helical" evidence="2">
    <location>
        <begin position="233"/>
        <end position="255"/>
    </location>
</feature>
<feature type="compositionally biased region" description="Basic and acidic residues" evidence="1">
    <location>
        <begin position="261"/>
        <end position="275"/>
    </location>
</feature>
<organism evidence="5 6">
    <name type="scientific">Halobellus clavatus</name>
    <dbReference type="NCBI Taxonomy" id="660517"/>
    <lineage>
        <taxon>Archaea</taxon>
        <taxon>Methanobacteriati</taxon>
        <taxon>Methanobacteriota</taxon>
        <taxon>Stenosarchaea group</taxon>
        <taxon>Halobacteria</taxon>
        <taxon>Halobacteriales</taxon>
        <taxon>Haloferacaceae</taxon>
        <taxon>Halobellus</taxon>
    </lineage>
</organism>
<evidence type="ECO:0000256" key="2">
    <source>
        <dbReference type="SAM" id="Phobius"/>
    </source>
</evidence>
<dbReference type="OrthoDB" id="147932at2157"/>
<keyword evidence="6" id="KW-1185">Reference proteome</keyword>
<dbReference type="InterPro" id="IPR055769">
    <property type="entry name" value="DUF7345"/>
</dbReference>
<keyword evidence="2" id="KW-0812">Transmembrane</keyword>
<sequence>MRTSAPWLALLLVAAAIVPAPALALGADPDGAAVEPQVTDEESTLPRTSVDIALRPDRSAYWRVEMRYPLETENETQAFSRIASRYENEEANVGPDVMLFESLSQQASEATGREMAIENVTYRGSVATEDGTGTLALTFTWTNFLEEGDNETLVLEDVFSLPGAESDDRQTWLSIFDADQTIRIRPPDGYTVTSTSIAVQQRESAIVFTEPSDFEGDSDLRIVYSTVGPADQLPLSLIAGGALVAIAIAAGAWALRGQRTVRPDDRGGAGEEATRADGPTNGSDAADASSPTGESGGAEAATAAGTGEAAGGADDADADAEDERIDPSLLSDEERVEHLLEQNGGRMKQATIVDETGWSDAKVSQLLSTMADEGRIDKLRLGRENLISLPDDDEQPGSGQ</sequence>
<evidence type="ECO:0000313" key="5">
    <source>
        <dbReference type="EMBL" id="SDY00607.1"/>
    </source>
</evidence>
<evidence type="ECO:0008006" key="7">
    <source>
        <dbReference type="Google" id="ProtNLM"/>
    </source>
</evidence>
<evidence type="ECO:0000259" key="4">
    <source>
        <dbReference type="Pfam" id="PF24036"/>
    </source>
</evidence>
<dbReference type="Pfam" id="PF24036">
    <property type="entry name" value="DUF7345"/>
    <property type="match status" value="1"/>
</dbReference>
<accession>A0A1H3GC18</accession>
<evidence type="ECO:0000256" key="1">
    <source>
        <dbReference type="SAM" id="MobiDB-lite"/>
    </source>
</evidence>
<dbReference type="InterPro" id="IPR055767">
    <property type="entry name" value="DUF7343"/>
</dbReference>
<dbReference type="Pfam" id="PF24034">
    <property type="entry name" value="DUF7343"/>
    <property type="match status" value="1"/>
</dbReference>
<dbReference type="EMBL" id="FNPB01000005">
    <property type="protein sequence ID" value="SDY00607.1"/>
    <property type="molecule type" value="Genomic_DNA"/>
</dbReference>
<keyword evidence="2" id="KW-0472">Membrane</keyword>
<reference evidence="6" key="1">
    <citation type="submission" date="2016-10" db="EMBL/GenBank/DDBJ databases">
        <authorList>
            <person name="Varghese N."/>
            <person name="Submissions S."/>
        </authorList>
    </citation>
    <scope>NUCLEOTIDE SEQUENCE [LARGE SCALE GENOMIC DNA]</scope>
    <source>
        <strain evidence="6">CGMCC 1.10118</strain>
    </source>
</reference>
<dbReference type="RefSeq" id="WP_089766912.1">
    <property type="nucleotide sequence ID" value="NZ_FNPB01000005.1"/>
</dbReference>
<gene>
    <name evidence="5" type="ORF">SAMN04487946_10579</name>
</gene>
<feature type="region of interest" description="Disordered" evidence="1">
    <location>
        <begin position="259"/>
        <end position="320"/>
    </location>
</feature>
<protein>
    <recommendedName>
        <fullName evidence="7">IclR helix-turn-helix domain-containing protein</fullName>
    </recommendedName>
</protein>
<name>A0A1H3GC18_9EURY</name>
<evidence type="ECO:0000259" key="3">
    <source>
        <dbReference type="Pfam" id="PF24034"/>
    </source>
</evidence>
<dbReference type="Proteomes" id="UP000199170">
    <property type="component" value="Unassembled WGS sequence"/>
</dbReference>
<dbReference type="AlphaFoldDB" id="A0A1H3GC18"/>
<dbReference type="STRING" id="660517.SAMN04487946_10579"/>
<keyword evidence="2" id="KW-1133">Transmembrane helix</keyword>
<feature type="domain" description="DUF7343" evidence="3">
    <location>
        <begin position="329"/>
        <end position="390"/>
    </location>
</feature>
<evidence type="ECO:0000313" key="6">
    <source>
        <dbReference type="Proteomes" id="UP000199170"/>
    </source>
</evidence>
<proteinExistence type="predicted"/>